<dbReference type="InterPro" id="IPR009057">
    <property type="entry name" value="Homeodomain-like_sf"/>
</dbReference>
<evidence type="ECO:0000256" key="3">
    <source>
        <dbReference type="ARBA" id="ARBA00023163"/>
    </source>
</evidence>
<keyword evidence="7" id="KW-1185">Reference proteome</keyword>
<dbReference type="InterPro" id="IPR001647">
    <property type="entry name" value="HTH_TetR"/>
</dbReference>
<organism evidence="6 7">
    <name type="scientific">Micromonospora rhizosphaerae</name>
    <dbReference type="NCBI Taxonomy" id="568872"/>
    <lineage>
        <taxon>Bacteria</taxon>
        <taxon>Bacillati</taxon>
        <taxon>Actinomycetota</taxon>
        <taxon>Actinomycetes</taxon>
        <taxon>Micromonosporales</taxon>
        <taxon>Micromonosporaceae</taxon>
        <taxon>Micromonospora</taxon>
    </lineage>
</organism>
<dbReference type="InterPro" id="IPR025996">
    <property type="entry name" value="MT1864/Rv1816-like_C"/>
</dbReference>
<feature type="domain" description="HTH tetR-type" evidence="5">
    <location>
        <begin position="12"/>
        <end position="71"/>
    </location>
</feature>
<keyword evidence="3" id="KW-0804">Transcription</keyword>
<dbReference type="AlphaFoldDB" id="A0A1C6RPN3"/>
<dbReference type="Proteomes" id="UP000199413">
    <property type="component" value="Unassembled WGS sequence"/>
</dbReference>
<keyword evidence="2 4" id="KW-0238">DNA-binding</keyword>
<sequence>MVAHSLRARVRAGMIDEIKAVARRHLATDGANLSLRAVARDMGMVSSAIYRYFSSRDDLLTALILEAYEALGAAVEAADAALDRRDLRGRWHAACRAARAWALAHPAEYALLYGSPVPGYAAPEDTVRPAQRPPVVLVGILNDGLASGQLTPPDDDLPEPVRADLAEIAAGFFPGLPEAVLARGMAGWTQLFGLISFELFGRLNRSVPHRDEYFDHQTGLMADLIGLP</sequence>
<dbReference type="OrthoDB" id="3210322at2"/>
<protein>
    <submittedName>
        <fullName evidence="6">Transcriptional regulator, TetR family</fullName>
    </submittedName>
</protein>
<proteinExistence type="predicted"/>
<keyword evidence="1" id="KW-0805">Transcription regulation</keyword>
<accession>A0A1C6RPN3</accession>
<dbReference type="Pfam" id="PF00440">
    <property type="entry name" value="TetR_N"/>
    <property type="match status" value="1"/>
</dbReference>
<dbReference type="PROSITE" id="PS50977">
    <property type="entry name" value="HTH_TETR_2"/>
    <property type="match status" value="1"/>
</dbReference>
<gene>
    <name evidence="6" type="ORF">GA0070624_1686</name>
</gene>
<dbReference type="GO" id="GO:0003677">
    <property type="term" value="F:DNA binding"/>
    <property type="evidence" value="ECO:0007669"/>
    <property type="project" value="UniProtKB-UniRule"/>
</dbReference>
<evidence type="ECO:0000259" key="5">
    <source>
        <dbReference type="PROSITE" id="PS50977"/>
    </source>
</evidence>
<dbReference type="STRING" id="568872.GA0070624_1686"/>
<dbReference type="SUPFAM" id="SSF46689">
    <property type="entry name" value="Homeodomain-like"/>
    <property type="match status" value="1"/>
</dbReference>
<dbReference type="Gene3D" id="1.10.357.10">
    <property type="entry name" value="Tetracycline Repressor, domain 2"/>
    <property type="match status" value="1"/>
</dbReference>
<evidence type="ECO:0000313" key="7">
    <source>
        <dbReference type="Proteomes" id="UP000199413"/>
    </source>
</evidence>
<name>A0A1C6RPN3_9ACTN</name>
<evidence type="ECO:0000256" key="4">
    <source>
        <dbReference type="PROSITE-ProRule" id="PRU00335"/>
    </source>
</evidence>
<dbReference type="SUPFAM" id="SSF48498">
    <property type="entry name" value="Tetracyclin repressor-like, C-terminal domain"/>
    <property type="match status" value="1"/>
</dbReference>
<dbReference type="RefSeq" id="WP_091338518.1">
    <property type="nucleotide sequence ID" value="NZ_FMHV01000002.1"/>
</dbReference>
<evidence type="ECO:0000313" key="6">
    <source>
        <dbReference type="EMBL" id="SCL19121.1"/>
    </source>
</evidence>
<feature type="DNA-binding region" description="H-T-H motif" evidence="4">
    <location>
        <begin position="34"/>
        <end position="53"/>
    </location>
</feature>
<evidence type="ECO:0000256" key="2">
    <source>
        <dbReference type="ARBA" id="ARBA00023125"/>
    </source>
</evidence>
<dbReference type="InterPro" id="IPR036271">
    <property type="entry name" value="Tet_transcr_reg_TetR-rel_C_sf"/>
</dbReference>
<dbReference type="EMBL" id="FMHV01000002">
    <property type="protein sequence ID" value="SCL19121.1"/>
    <property type="molecule type" value="Genomic_DNA"/>
</dbReference>
<evidence type="ECO:0000256" key="1">
    <source>
        <dbReference type="ARBA" id="ARBA00023015"/>
    </source>
</evidence>
<dbReference type="Pfam" id="PF13305">
    <property type="entry name" value="TetR_C_33"/>
    <property type="match status" value="1"/>
</dbReference>
<reference evidence="7" key="1">
    <citation type="submission" date="2016-06" db="EMBL/GenBank/DDBJ databases">
        <authorList>
            <person name="Varghese N."/>
            <person name="Submissions Spin"/>
        </authorList>
    </citation>
    <scope>NUCLEOTIDE SEQUENCE [LARGE SCALE GENOMIC DNA]</scope>
    <source>
        <strain evidence="7">DSM 45431</strain>
    </source>
</reference>